<dbReference type="InterPro" id="IPR053876">
    <property type="entry name" value="Phage_int_M"/>
</dbReference>
<keyword evidence="2" id="KW-0229">DNA integration</keyword>
<feature type="domain" description="Tyr recombinase" evidence="5">
    <location>
        <begin position="236"/>
        <end position="375"/>
    </location>
</feature>
<protein>
    <submittedName>
        <fullName evidence="8">Integrase arm-type DNA-binding domain-containing protein</fullName>
    </submittedName>
</protein>
<dbReference type="Pfam" id="PF13356">
    <property type="entry name" value="Arm-DNA-bind_3"/>
    <property type="match status" value="1"/>
</dbReference>
<dbReference type="PANTHER" id="PTHR30629:SF2">
    <property type="entry name" value="PROPHAGE INTEGRASE INTS-RELATED"/>
    <property type="match status" value="1"/>
</dbReference>
<dbReference type="InterPro" id="IPR002104">
    <property type="entry name" value="Integrase_catalytic"/>
</dbReference>
<gene>
    <name evidence="8" type="ORF">Q9295_15240</name>
</gene>
<sequence length="452" mass="50589">MPKVARELRQLEINRCGSKYPDRPTLHAVGGVPGLHLQVTPSGARSWVLRLMVNGKRREMGLGSAGSVLLAKAKELAREAHEMARSGKDPIKARDDARNEARVADLASISFSQALKEFVPIKQQTLSPGKYRDQWENSVSRYTYALGDKSVADITFDEVQGVLNILSTNGKHETRSKLRLRLREIFDYCISRGYRISDNPIPSKSSTEDKLMQGAAAAAAEHYPALQLRDVGRFWHALNRRDGMGAAALRFQTMTATRTGAIRFMSWDEVDFENAVWTVQPGRVSSKIPKRESPKRVPLTGEMVALLKELPRLDGCDYVFWAPRGGPLSDATLGKLMHMIHDADVKAGGKGFLDAKTGERVVPHGTRSTFKGWATEREDFEWNLSEAALWHAVGNKVERAYARSDMIEKRRIMMERWVGFILESADLSAKNVLDKSGKSLNYIDRHPQGFRG</sequence>
<keyword evidence="3 8" id="KW-0238">DNA-binding</keyword>
<evidence type="ECO:0000259" key="5">
    <source>
        <dbReference type="Pfam" id="PF00589"/>
    </source>
</evidence>
<dbReference type="PANTHER" id="PTHR30629">
    <property type="entry name" value="PROPHAGE INTEGRASE"/>
    <property type="match status" value="1"/>
</dbReference>
<dbReference type="RefSeq" id="WP_306681438.1">
    <property type="nucleotide sequence ID" value="NZ_JAVDBT010000016.1"/>
</dbReference>
<evidence type="ECO:0000313" key="9">
    <source>
        <dbReference type="Proteomes" id="UP001239680"/>
    </source>
</evidence>
<evidence type="ECO:0000259" key="6">
    <source>
        <dbReference type="Pfam" id="PF13356"/>
    </source>
</evidence>
<evidence type="ECO:0000256" key="3">
    <source>
        <dbReference type="ARBA" id="ARBA00023125"/>
    </source>
</evidence>
<dbReference type="InterPro" id="IPR013762">
    <property type="entry name" value="Integrase-like_cat_sf"/>
</dbReference>
<dbReference type="Pfam" id="PF22022">
    <property type="entry name" value="Phage_int_M"/>
    <property type="match status" value="1"/>
</dbReference>
<keyword evidence="4" id="KW-0233">DNA recombination</keyword>
<dbReference type="InterPro" id="IPR038488">
    <property type="entry name" value="Integrase_DNA-bd_sf"/>
</dbReference>
<dbReference type="Gene3D" id="1.10.443.10">
    <property type="entry name" value="Intergrase catalytic core"/>
    <property type="match status" value="1"/>
</dbReference>
<proteinExistence type="inferred from homology"/>
<name>A0ABU0W134_9RHOB</name>
<keyword evidence="9" id="KW-1185">Reference proteome</keyword>
<comment type="similarity">
    <text evidence="1">Belongs to the 'phage' integrase family.</text>
</comment>
<dbReference type="InterPro" id="IPR050808">
    <property type="entry name" value="Phage_Integrase"/>
</dbReference>
<dbReference type="InterPro" id="IPR025166">
    <property type="entry name" value="Integrase_DNA_bind_dom"/>
</dbReference>
<evidence type="ECO:0000256" key="1">
    <source>
        <dbReference type="ARBA" id="ARBA00008857"/>
    </source>
</evidence>
<organism evidence="8 9">
    <name type="scientific">Pseudogemmobacter lacusdianii</name>
    <dbReference type="NCBI Taxonomy" id="3069608"/>
    <lineage>
        <taxon>Bacteria</taxon>
        <taxon>Pseudomonadati</taxon>
        <taxon>Pseudomonadota</taxon>
        <taxon>Alphaproteobacteria</taxon>
        <taxon>Rhodobacterales</taxon>
        <taxon>Paracoccaceae</taxon>
        <taxon>Pseudogemmobacter</taxon>
    </lineage>
</organism>
<dbReference type="GO" id="GO:0003677">
    <property type="term" value="F:DNA binding"/>
    <property type="evidence" value="ECO:0007669"/>
    <property type="project" value="UniProtKB-KW"/>
</dbReference>
<comment type="caution">
    <text evidence="8">The sequence shown here is derived from an EMBL/GenBank/DDBJ whole genome shotgun (WGS) entry which is preliminary data.</text>
</comment>
<dbReference type="InterPro" id="IPR011010">
    <property type="entry name" value="DNA_brk_join_enz"/>
</dbReference>
<evidence type="ECO:0000259" key="7">
    <source>
        <dbReference type="Pfam" id="PF22022"/>
    </source>
</evidence>
<reference evidence="8 9" key="1">
    <citation type="submission" date="2023-08" db="EMBL/GenBank/DDBJ databases">
        <title>Characterization of two Paracoccaceae strains isolated from Phycosphere and proposal of Xinfangfangia lacusdiani sp. nov.</title>
        <authorList>
            <person name="Deng Y."/>
            <person name="Zhang Y.Q."/>
        </authorList>
    </citation>
    <scope>NUCLEOTIDE SEQUENCE [LARGE SCALE GENOMIC DNA]</scope>
    <source>
        <strain evidence="8 9">CPCC 101601</strain>
    </source>
</reference>
<dbReference type="InterPro" id="IPR010998">
    <property type="entry name" value="Integrase_recombinase_N"/>
</dbReference>
<dbReference type="Gene3D" id="3.30.160.390">
    <property type="entry name" value="Integrase, DNA-binding domain"/>
    <property type="match status" value="1"/>
</dbReference>
<evidence type="ECO:0000256" key="2">
    <source>
        <dbReference type="ARBA" id="ARBA00022908"/>
    </source>
</evidence>
<dbReference type="SUPFAM" id="SSF56349">
    <property type="entry name" value="DNA breaking-rejoining enzymes"/>
    <property type="match status" value="1"/>
</dbReference>
<dbReference type="Pfam" id="PF00589">
    <property type="entry name" value="Phage_integrase"/>
    <property type="match status" value="1"/>
</dbReference>
<feature type="domain" description="Phage integrase central" evidence="7">
    <location>
        <begin position="111"/>
        <end position="200"/>
    </location>
</feature>
<dbReference type="EMBL" id="JAVDBT010000016">
    <property type="protein sequence ID" value="MDQ2067730.1"/>
    <property type="molecule type" value="Genomic_DNA"/>
</dbReference>
<feature type="domain" description="Integrase DNA-binding" evidence="6">
    <location>
        <begin position="33"/>
        <end position="96"/>
    </location>
</feature>
<evidence type="ECO:0000256" key="4">
    <source>
        <dbReference type="ARBA" id="ARBA00023172"/>
    </source>
</evidence>
<dbReference type="Proteomes" id="UP001239680">
    <property type="component" value="Unassembled WGS sequence"/>
</dbReference>
<evidence type="ECO:0000313" key="8">
    <source>
        <dbReference type="EMBL" id="MDQ2067730.1"/>
    </source>
</evidence>
<accession>A0ABU0W134</accession>
<dbReference type="Gene3D" id="1.10.150.130">
    <property type="match status" value="1"/>
</dbReference>